<evidence type="ECO:0000313" key="1">
    <source>
        <dbReference type="EMBL" id="MBC5835361.1"/>
    </source>
</evidence>
<accession>A0ABR7J005</accession>
<organism evidence="1 2">
    <name type="scientific">Flavobacterium bernardetii</name>
    <dbReference type="NCBI Taxonomy" id="2813823"/>
    <lineage>
        <taxon>Bacteria</taxon>
        <taxon>Pseudomonadati</taxon>
        <taxon>Bacteroidota</taxon>
        <taxon>Flavobacteriia</taxon>
        <taxon>Flavobacteriales</taxon>
        <taxon>Flavobacteriaceae</taxon>
        <taxon>Flavobacterium</taxon>
    </lineage>
</organism>
<keyword evidence="2" id="KW-1185">Reference proteome</keyword>
<reference evidence="1 2" key="1">
    <citation type="submission" date="2020-08" db="EMBL/GenBank/DDBJ databases">
        <title>Description of novel Flavobacterium F-408 isolate.</title>
        <authorList>
            <person name="Saticioglu I.B."/>
            <person name="Duman M."/>
            <person name="Altun S."/>
        </authorList>
    </citation>
    <scope>NUCLEOTIDE SEQUENCE [LARGE SCALE GENOMIC DNA]</scope>
    <source>
        <strain evidence="1 2">F-408</strain>
    </source>
</reference>
<name>A0ABR7J005_9FLAO</name>
<evidence type="ECO:0000313" key="2">
    <source>
        <dbReference type="Proteomes" id="UP000605990"/>
    </source>
</evidence>
<comment type="caution">
    <text evidence="1">The sequence shown here is derived from an EMBL/GenBank/DDBJ whole genome shotgun (WGS) entry which is preliminary data.</text>
</comment>
<dbReference type="EMBL" id="JACRUN010000006">
    <property type="protein sequence ID" value="MBC5835361.1"/>
    <property type="molecule type" value="Genomic_DNA"/>
</dbReference>
<dbReference type="RefSeq" id="WP_166125781.1">
    <property type="nucleotide sequence ID" value="NZ_JAANOQ010000002.1"/>
</dbReference>
<sequence length="188" mass="21485">MNESICFTVEEYKSTFQYLLNEFILATAKTELDFFEYQLEIYNNAHVVSHQDFEGELYGGTVVNMDKFQEVIAFIRVKIAQCKYGKTEVDEVEIDLSETNGREKIIYLQKMGIIDFLRTKTPFNTNTHSLASFLSGITGIKTSSIYPMINPIVNNSVSQTNNPMNSLKAVEKVEKELIRIGINLKETI</sequence>
<protein>
    <submittedName>
        <fullName evidence="1">Uncharacterized protein</fullName>
    </submittedName>
</protein>
<gene>
    <name evidence="1" type="ORF">H8R27_10750</name>
</gene>
<proteinExistence type="predicted"/>
<dbReference type="Proteomes" id="UP000605990">
    <property type="component" value="Unassembled WGS sequence"/>
</dbReference>